<organism evidence="2 3">
    <name type="scientific">Lentzea flava</name>
    <dbReference type="NCBI Taxonomy" id="103732"/>
    <lineage>
        <taxon>Bacteria</taxon>
        <taxon>Bacillati</taxon>
        <taxon>Actinomycetota</taxon>
        <taxon>Actinomycetes</taxon>
        <taxon>Pseudonocardiales</taxon>
        <taxon>Pseudonocardiaceae</taxon>
        <taxon>Lentzea</taxon>
    </lineage>
</organism>
<name>A0ABQ2UJY5_9PSEU</name>
<feature type="transmembrane region" description="Helical" evidence="1">
    <location>
        <begin position="20"/>
        <end position="40"/>
    </location>
</feature>
<protein>
    <submittedName>
        <fullName evidence="2">Uncharacterized protein</fullName>
    </submittedName>
</protein>
<evidence type="ECO:0000313" key="3">
    <source>
        <dbReference type="Proteomes" id="UP000649573"/>
    </source>
</evidence>
<keyword evidence="1" id="KW-1133">Transmembrane helix</keyword>
<accession>A0ABQ2UJY5</accession>
<dbReference type="EMBL" id="BMRE01000014">
    <property type="protein sequence ID" value="GGU40998.1"/>
    <property type="molecule type" value="Genomic_DNA"/>
</dbReference>
<evidence type="ECO:0000313" key="2">
    <source>
        <dbReference type="EMBL" id="GGU40998.1"/>
    </source>
</evidence>
<keyword evidence="3" id="KW-1185">Reference proteome</keyword>
<reference evidence="3" key="1">
    <citation type="journal article" date="2019" name="Int. J. Syst. Evol. Microbiol.">
        <title>The Global Catalogue of Microorganisms (GCM) 10K type strain sequencing project: providing services to taxonomists for standard genome sequencing and annotation.</title>
        <authorList>
            <consortium name="The Broad Institute Genomics Platform"/>
            <consortium name="The Broad Institute Genome Sequencing Center for Infectious Disease"/>
            <person name="Wu L."/>
            <person name="Ma J."/>
        </authorList>
    </citation>
    <scope>NUCLEOTIDE SEQUENCE [LARGE SCALE GENOMIC DNA]</scope>
    <source>
        <strain evidence="3">JCM 3296</strain>
    </source>
</reference>
<keyword evidence="1" id="KW-0812">Transmembrane</keyword>
<sequence length="128" mass="14116">MVVRGQLRPAATRHAIAVPRANIVTMAGTLLGVLAGGVLARRTQERHWLKDTEAEAYAAVLREYTRVEFDLRMAHVERRAPKVDWAPWGAAPTALSLVAEDRAVSAAEQLARTFVSMEAHLHNAEPQQ</sequence>
<evidence type="ECO:0000256" key="1">
    <source>
        <dbReference type="SAM" id="Phobius"/>
    </source>
</evidence>
<gene>
    <name evidence="2" type="ORF">GCM10010178_36970</name>
</gene>
<dbReference type="Proteomes" id="UP000649573">
    <property type="component" value="Unassembled WGS sequence"/>
</dbReference>
<keyword evidence="1" id="KW-0472">Membrane</keyword>
<comment type="caution">
    <text evidence="2">The sequence shown here is derived from an EMBL/GenBank/DDBJ whole genome shotgun (WGS) entry which is preliminary data.</text>
</comment>
<proteinExistence type="predicted"/>